<proteinExistence type="predicted"/>
<evidence type="ECO:0000313" key="1">
    <source>
        <dbReference type="EMBL" id="ASM76922.1"/>
    </source>
</evidence>
<sequence>MKTFIQATEYWLPSPDRSSLVYGGGLYPPGSRLGEVSPDMCFQRGQGVPGRAWETAAPVVLHQFEGSYFLRTEAALADGLTCAIALPVFHGDYLAAVVVFFCGDGEDHAGAIEVWHNDPRQSHDLTLLDGHYGRTAEAFEYISRRTSFRAGFGLPGQAWQQGAPVFLPNLGRANSFLRTDSAQRVGINRGLALPCSTPGLSTHVLAFLSALGTPIAQRIEVWMRDDTGHVLQLHAGFCETAGELGPTTAAPPVASGHTLVGQAWERGIPQITHDLAQVPWPAAQTAGLHRAMAWPVIDDGWFVAVIALYF</sequence>
<dbReference type="InterPro" id="IPR029016">
    <property type="entry name" value="GAF-like_dom_sf"/>
</dbReference>
<protein>
    <recommendedName>
        <fullName evidence="3">GAF domain-containing protein</fullName>
    </recommendedName>
</protein>
<dbReference type="OrthoDB" id="9148869at2"/>
<dbReference type="Gene3D" id="3.30.450.40">
    <property type="match status" value="2"/>
</dbReference>
<dbReference type="KEGG" id="vff:VITFI_CDS1144"/>
<dbReference type="RefSeq" id="WP_089416145.1">
    <property type="nucleotide sequence ID" value="NZ_CP022423.1"/>
</dbReference>
<dbReference type="EMBL" id="CP022423">
    <property type="protein sequence ID" value="ASM76922.1"/>
    <property type="molecule type" value="Genomic_DNA"/>
</dbReference>
<accession>A0A221KD21</accession>
<keyword evidence="2" id="KW-1185">Reference proteome</keyword>
<gene>
    <name evidence="1" type="ORF">VITFI_CDS1144</name>
</gene>
<dbReference type="Proteomes" id="UP000199729">
    <property type="component" value="Chromosome"/>
</dbReference>
<reference evidence="1 2" key="1">
    <citation type="submission" date="2017-07" db="EMBL/GenBank/DDBJ databases">
        <title>Complete Genome Sequence of the cosmetic ferment Vitreoscilla filiformis (ATCC15551).</title>
        <authorList>
            <person name="Contreras S."/>
            <person name="Sagory-Zalkind P."/>
            <person name="Blanquart H."/>
            <person name="Iltis A."/>
            <person name="Morand S.C."/>
        </authorList>
    </citation>
    <scope>NUCLEOTIDE SEQUENCE [LARGE SCALE GENOMIC DNA]</scope>
    <source>
        <strain evidence="1 2">ATCC 15551</strain>
    </source>
</reference>
<evidence type="ECO:0008006" key="3">
    <source>
        <dbReference type="Google" id="ProtNLM"/>
    </source>
</evidence>
<name>A0A221KD21_VITFI</name>
<dbReference type="AlphaFoldDB" id="A0A221KD21"/>
<dbReference type="SUPFAM" id="SSF55781">
    <property type="entry name" value="GAF domain-like"/>
    <property type="match status" value="1"/>
</dbReference>
<organism evidence="1 2">
    <name type="scientific">Vitreoscilla filiformis</name>
    <dbReference type="NCBI Taxonomy" id="63"/>
    <lineage>
        <taxon>Bacteria</taxon>
        <taxon>Pseudomonadati</taxon>
        <taxon>Pseudomonadota</taxon>
        <taxon>Betaproteobacteria</taxon>
        <taxon>Neisseriales</taxon>
        <taxon>Neisseriaceae</taxon>
        <taxon>Vitreoscilla</taxon>
    </lineage>
</organism>
<evidence type="ECO:0000313" key="2">
    <source>
        <dbReference type="Proteomes" id="UP000199729"/>
    </source>
</evidence>